<dbReference type="RefSeq" id="XP_044927900.1">
    <property type="nucleotide sequence ID" value="XM_045071965.1"/>
</dbReference>
<feature type="region of interest" description="Disordered" evidence="7">
    <location>
        <begin position="82"/>
        <end position="112"/>
    </location>
</feature>
<dbReference type="GeneID" id="101694380"/>
<evidence type="ECO:0000256" key="2">
    <source>
        <dbReference type="ARBA" id="ARBA00008142"/>
    </source>
</evidence>
<keyword evidence="9" id="KW-1185">Reference proteome</keyword>
<evidence type="ECO:0000313" key="10">
    <source>
        <dbReference type="RefSeq" id="XP_044927900.1"/>
    </source>
</evidence>
<dbReference type="SMART" id="SM00562">
    <property type="entry name" value="NDK"/>
    <property type="match status" value="1"/>
</dbReference>
<proteinExistence type="inferred from homology"/>
<organism evidence="9 10">
    <name type="scientific">Mustela putorius furo</name>
    <name type="common">European domestic ferret</name>
    <name type="synonym">Mustela furo</name>
    <dbReference type="NCBI Taxonomy" id="9669"/>
    <lineage>
        <taxon>Eukaryota</taxon>
        <taxon>Metazoa</taxon>
        <taxon>Chordata</taxon>
        <taxon>Craniata</taxon>
        <taxon>Vertebrata</taxon>
        <taxon>Euteleostomi</taxon>
        <taxon>Mammalia</taxon>
        <taxon>Eutheria</taxon>
        <taxon>Laurasiatheria</taxon>
        <taxon>Carnivora</taxon>
        <taxon>Caniformia</taxon>
        <taxon>Musteloidea</taxon>
        <taxon>Mustelidae</taxon>
        <taxon>Mustelinae</taxon>
        <taxon>Mustela</taxon>
    </lineage>
</organism>
<dbReference type="PROSITE" id="PS51374">
    <property type="entry name" value="NDPK_LIKE"/>
    <property type="match status" value="1"/>
</dbReference>
<dbReference type="EC" id="2.7.4.6" evidence="3"/>
<keyword evidence="5 10" id="KW-0418">Kinase</keyword>
<dbReference type="GO" id="GO:0004550">
    <property type="term" value="F:nucleoside diphosphate kinase activity"/>
    <property type="evidence" value="ECO:0007669"/>
    <property type="project" value="UniProtKB-EC"/>
</dbReference>
<dbReference type="FunFam" id="3.30.70.141:FF:000011">
    <property type="entry name" value="Nucleoside diphosphate kinase"/>
    <property type="match status" value="1"/>
</dbReference>
<accession>A0A8U0UTQ3</accession>
<feature type="compositionally biased region" description="Polar residues" evidence="7">
    <location>
        <begin position="151"/>
        <end position="160"/>
    </location>
</feature>
<evidence type="ECO:0000313" key="9">
    <source>
        <dbReference type="Proteomes" id="UP000000715"/>
    </source>
</evidence>
<evidence type="ECO:0000256" key="7">
    <source>
        <dbReference type="SAM" id="MobiDB-lite"/>
    </source>
</evidence>
<comment type="caution">
    <text evidence="6">Lacks conserved residue(s) required for the propagation of feature annotation.</text>
</comment>
<dbReference type="InterPro" id="IPR034907">
    <property type="entry name" value="NDK-like_dom"/>
</dbReference>
<feature type="region of interest" description="Disordered" evidence="7">
    <location>
        <begin position="147"/>
        <end position="173"/>
    </location>
</feature>
<dbReference type="InterPro" id="IPR036850">
    <property type="entry name" value="NDK-like_dom_sf"/>
</dbReference>
<evidence type="ECO:0000256" key="4">
    <source>
        <dbReference type="ARBA" id="ARBA00022679"/>
    </source>
</evidence>
<dbReference type="SUPFAM" id="SSF54919">
    <property type="entry name" value="Nucleoside diphosphate kinase, NDK"/>
    <property type="match status" value="1"/>
</dbReference>
<gene>
    <name evidence="10" type="primary">NME4</name>
</gene>
<dbReference type="Gene3D" id="3.30.70.141">
    <property type="entry name" value="Nucleoside diphosphate kinase-like domain"/>
    <property type="match status" value="1"/>
</dbReference>
<evidence type="ECO:0000256" key="6">
    <source>
        <dbReference type="PROSITE-ProRule" id="PRU00706"/>
    </source>
</evidence>
<evidence type="ECO:0000256" key="5">
    <source>
        <dbReference type="ARBA" id="ARBA00022777"/>
    </source>
</evidence>
<keyword evidence="4" id="KW-0808">Transferase</keyword>
<dbReference type="AlphaFoldDB" id="A0A8U0UTQ3"/>
<dbReference type="Proteomes" id="UP000000715">
    <property type="component" value="Unplaced"/>
</dbReference>
<name>A0A8U0UTQ3_MUSPF</name>
<dbReference type="PANTHER" id="PTHR11349">
    <property type="entry name" value="NUCLEOSIDE DIPHOSPHATE KINASE"/>
    <property type="match status" value="1"/>
</dbReference>
<evidence type="ECO:0000256" key="1">
    <source>
        <dbReference type="ARBA" id="ARBA00001946"/>
    </source>
</evidence>
<dbReference type="CTD" id="4833"/>
<comment type="cofactor">
    <cofactor evidence="1">
        <name>Mg(2+)</name>
        <dbReference type="ChEBI" id="CHEBI:18420"/>
    </cofactor>
</comment>
<comment type="similarity">
    <text evidence="2 6">Belongs to the NDK family.</text>
</comment>
<feature type="domain" description="Nucleoside diphosphate kinase-like" evidence="8">
    <location>
        <begin position="37"/>
        <end position="143"/>
    </location>
</feature>
<dbReference type="Pfam" id="PF00334">
    <property type="entry name" value="NDK"/>
    <property type="match status" value="1"/>
</dbReference>
<protein>
    <recommendedName>
        <fullName evidence="3">nucleoside-diphosphate kinase</fullName>
        <ecNumber evidence="3">2.7.4.6</ecNumber>
    </recommendedName>
</protein>
<reference evidence="10" key="1">
    <citation type="submission" date="2025-08" db="UniProtKB">
        <authorList>
            <consortium name="RefSeq"/>
        </authorList>
    </citation>
    <scope>IDENTIFICATION</scope>
    <source>
        <tissue evidence="10">Brain</tissue>
    </source>
</reference>
<evidence type="ECO:0000259" key="8">
    <source>
        <dbReference type="SMART" id="SM00562"/>
    </source>
</evidence>
<sequence length="173" mass="18424">MGGLLGRAALPGLLSGPRAPGPRLFVRPSSGGASWTRERTLVAVKPDGVQRRLVGDVIQRFERRGFKLVGMKMLQEHHPCQRLRGGGPEGDPAVVSEQRAGGLGRRRPPERHLPTMSTQVAISHPSSRPGSATSVFPDLSAHCGLLVGPRTPSSLPSAPSQPRGVEQPTLRAF</sequence>
<evidence type="ECO:0000256" key="3">
    <source>
        <dbReference type="ARBA" id="ARBA00012966"/>
    </source>
</evidence>